<dbReference type="Proteomes" id="UP000005938">
    <property type="component" value="Unassembled WGS sequence"/>
</dbReference>
<proteinExistence type="predicted"/>
<protein>
    <submittedName>
        <fullName evidence="1">Uncharacterized protein</fullName>
    </submittedName>
</protein>
<gene>
    <name evidence="1" type="ORF">W5A_06885</name>
</gene>
<reference evidence="1 2" key="1">
    <citation type="journal article" date="2012" name="J. Bacteriol.">
        <title>Genome Sequence of the Halotolerant Bacterium Imtechella halotolerans K1T.</title>
        <authorList>
            <person name="Kumar S."/>
            <person name="Vikram S."/>
            <person name="Subramanian S."/>
            <person name="Raghava G.P."/>
            <person name="Pinnaka A.K."/>
        </authorList>
    </citation>
    <scope>NUCLEOTIDE SEQUENCE [LARGE SCALE GENOMIC DNA]</scope>
    <source>
        <strain evidence="1 2">K1</strain>
    </source>
</reference>
<dbReference type="EMBL" id="AJJU01000006">
    <property type="protein sequence ID" value="EID75275.1"/>
    <property type="molecule type" value="Genomic_DNA"/>
</dbReference>
<accession>I0WFV9</accession>
<evidence type="ECO:0000313" key="2">
    <source>
        <dbReference type="Proteomes" id="UP000005938"/>
    </source>
</evidence>
<sequence>MNLQQRNNKNSYQEIWKEKLLKFKKVETKGNKKWQATYIAPLQPHTFAAFPPWRILQELVV</sequence>
<evidence type="ECO:0000313" key="1">
    <source>
        <dbReference type="EMBL" id="EID75275.1"/>
    </source>
</evidence>
<dbReference type="AlphaFoldDB" id="I0WFV9"/>
<name>I0WFV9_9FLAO</name>
<dbReference type="STRING" id="946077.W5A_06885"/>
<keyword evidence="2" id="KW-1185">Reference proteome</keyword>
<organism evidence="1 2">
    <name type="scientific">Imtechella halotolerans K1</name>
    <dbReference type="NCBI Taxonomy" id="946077"/>
    <lineage>
        <taxon>Bacteria</taxon>
        <taxon>Pseudomonadati</taxon>
        <taxon>Bacteroidota</taxon>
        <taxon>Flavobacteriia</taxon>
        <taxon>Flavobacteriales</taxon>
        <taxon>Flavobacteriaceae</taxon>
        <taxon>Imtechella</taxon>
    </lineage>
</organism>
<comment type="caution">
    <text evidence="1">The sequence shown here is derived from an EMBL/GenBank/DDBJ whole genome shotgun (WGS) entry which is preliminary data.</text>
</comment>